<dbReference type="InterPro" id="IPR036291">
    <property type="entry name" value="NAD(P)-bd_dom_sf"/>
</dbReference>
<dbReference type="RefSeq" id="WP_072720168.1">
    <property type="nucleotide sequence ID" value="NZ_LN889803.1"/>
</dbReference>
<reference evidence="4" key="1">
    <citation type="submission" date="2015-10" db="EMBL/GenBank/DDBJ databases">
        <authorList>
            <person name="Regsiter A."/>
            <person name="william w."/>
        </authorList>
    </citation>
    <scope>NUCLEOTIDE SEQUENCE [LARGE SCALE GENOMIC DNA]</scope>
</reference>
<dbReference type="InterPro" id="IPR016040">
    <property type="entry name" value="NAD(P)-bd_dom"/>
</dbReference>
<proteinExistence type="predicted"/>
<dbReference type="Pfam" id="PF13460">
    <property type="entry name" value="NAD_binding_10"/>
    <property type="match status" value="2"/>
</dbReference>
<feature type="domain" description="NAD(P)-binding" evidence="2">
    <location>
        <begin position="55"/>
        <end position="126"/>
    </location>
</feature>
<dbReference type="SUPFAM" id="SSF51735">
    <property type="entry name" value="NAD(P)-binding Rossmann-fold domains"/>
    <property type="match status" value="1"/>
</dbReference>
<dbReference type="OrthoDB" id="442188at2"/>
<evidence type="ECO:0000259" key="1">
    <source>
        <dbReference type="Pfam" id="PF08547"/>
    </source>
</evidence>
<dbReference type="PANTHER" id="PTHR15020:SF50">
    <property type="entry name" value="UPF0659 PROTEIN YMR090W"/>
    <property type="match status" value="1"/>
</dbReference>
<dbReference type="InterPro" id="IPR008979">
    <property type="entry name" value="Galactose-bd-like_sf"/>
</dbReference>
<protein>
    <recommendedName>
        <fullName evidence="5">NADH:ubiquinone oxidoreductase complex I intermediate-associated protein 30</fullName>
    </recommendedName>
</protein>
<dbReference type="EMBL" id="CZDF01000158">
    <property type="protein sequence ID" value="CUR33538.1"/>
    <property type="molecule type" value="Genomic_DNA"/>
</dbReference>
<dbReference type="Gene3D" id="3.40.50.720">
    <property type="entry name" value="NAD(P)-binding Rossmann-like Domain"/>
    <property type="match status" value="2"/>
</dbReference>
<accession>A0A1J1LNG8</accession>
<name>A0A1J1LNG8_9CYAN</name>
<dbReference type="Pfam" id="PF08547">
    <property type="entry name" value="CIA30"/>
    <property type="match status" value="1"/>
</dbReference>
<dbReference type="STRING" id="671072.PL9214520077"/>
<dbReference type="SUPFAM" id="SSF49785">
    <property type="entry name" value="Galactose-binding domain-like"/>
    <property type="match status" value="1"/>
</dbReference>
<gene>
    <name evidence="3" type="ORF">PL9214520077</name>
</gene>
<evidence type="ECO:0000313" key="4">
    <source>
        <dbReference type="Proteomes" id="UP000184315"/>
    </source>
</evidence>
<feature type="domain" description="NADH:ubiquinone oxidoreductase intermediate-associated protein 30" evidence="1">
    <location>
        <begin position="181"/>
        <end position="347"/>
    </location>
</feature>
<dbReference type="Proteomes" id="UP000184315">
    <property type="component" value="Unassembled WGS sequence"/>
</dbReference>
<dbReference type="AlphaFoldDB" id="A0A1J1LNG8"/>
<dbReference type="PANTHER" id="PTHR15020">
    <property type="entry name" value="FLAVIN REDUCTASE-RELATED"/>
    <property type="match status" value="1"/>
</dbReference>
<dbReference type="InterPro" id="IPR013857">
    <property type="entry name" value="NADH-UbQ_OxRdtase-assoc_prot30"/>
</dbReference>
<keyword evidence="4" id="KW-1185">Reference proteome</keyword>
<organism evidence="3 4">
    <name type="scientific">Planktothrix tepida PCC 9214</name>
    <dbReference type="NCBI Taxonomy" id="671072"/>
    <lineage>
        <taxon>Bacteria</taxon>
        <taxon>Bacillati</taxon>
        <taxon>Cyanobacteriota</taxon>
        <taxon>Cyanophyceae</taxon>
        <taxon>Oscillatoriophycideae</taxon>
        <taxon>Oscillatoriales</taxon>
        <taxon>Microcoleaceae</taxon>
        <taxon>Planktothrix</taxon>
    </lineage>
</organism>
<evidence type="ECO:0008006" key="5">
    <source>
        <dbReference type="Google" id="ProtNLM"/>
    </source>
</evidence>
<feature type="domain" description="NAD(P)-binding" evidence="2">
    <location>
        <begin position="356"/>
        <end position="458"/>
    </location>
</feature>
<sequence>MTEPQKGQWDGGRFLKTLAYFKVIPFIGNINWIQNLLGGGAKKRQEKPNIILVVGATGGVGKRVVQRLQQQGIKVRCLVRDAKRGRTILGNSVELIEADLTLPETLTPAVFQDINGIICCSGTKVQPVEGDTPNREKYYQGIKFYMPEVVDVPELVEYKGIQNLINAVPRTLRNAGDKILFDFTQPAEDVKEIWGALDDIVMGGISESSLKLTPDGALFTGYVSTANSGGFVSVRTRNFEPPLNLYDYQGIELRVKGDGKRYKFIIRCNEGWDSVGYCYSFDTVYNIPITIRIPFDKLIPVFRAKTLNEGKPFNASQVFSLQLMLSKFEYDGALNPKFEPGLFQLEIESIKAYGGTVLPRFVQVSSAGVTRPGKPGLNLEEEPPAVRLNEQLGGILTWKLRGEEVIRSSGIPYTIIRPCALTEQPGGSALIVDKGDTIKGQVSREDIAELCIQALTQPKACNTTFEVKAELDSPASKNWDELFSQLKSD</sequence>
<evidence type="ECO:0000259" key="2">
    <source>
        <dbReference type="Pfam" id="PF13460"/>
    </source>
</evidence>
<evidence type="ECO:0000313" key="3">
    <source>
        <dbReference type="EMBL" id="CUR33538.1"/>
    </source>
</evidence>